<evidence type="ECO:0000313" key="2">
    <source>
        <dbReference type="EMBL" id="KIK96258.1"/>
    </source>
</evidence>
<dbReference type="InParanoid" id="A0A0D0DSA2"/>
<reference evidence="3" key="2">
    <citation type="submission" date="2015-01" db="EMBL/GenBank/DDBJ databases">
        <title>Evolutionary Origins and Diversification of the Mycorrhizal Mutualists.</title>
        <authorList>
            <consortium name="DOE Joint Genome Institute"/>
            <consortium name="Mycorrhizal Genomics Consortium"/>
            <person name="Kohler A."/>
            <person name="Kuo A."/>
            <person name="Nagy L.G."/>
            <person name="Floudas D."/>
            <person name="Copeland A."/>
            <person name="Barry K.W."/>
            <person name="Cichocki N."/>
            <person name="Veneault-Fourrey C."/>
            <person name="LaButti K."/>
            <person name="Lindquist E.A."/>
            <person name="Lipzen A."/>
            <person name="Lundell T."/>
            <person name="Morin E."/>
            <person name="Murat C."/>
            <person name="Riley R."/>
            <person name="Ohm R."/>
            <person name="Sun H."/>
            <person name="Tunlid A."/>
            <person name="Henrissat B."/>
            <person name="Grigoriev I.V."/>
            <person name="Hibbett D.S."/>
            <person name="Martin F."/>
        </authorList>
    </citation>
    <scope>NUCLEOTIDE SEQUENCE [LARGE SCALE GENOMIC DNA]</scope>
    <source>
        <strain evidence="3">Ve08.2h10</strain>
    </source>
</reference>
<dbReference type="HOGENOM" id="CLU_059053_0_0_1"/>
<dbReference type="InterPro" id="IPR019188">
    <property type="entry name" value="SNAPC1"/>
</dbReference>
<organism evidence="2 3">
    <name type="scientific">Paxillus rubicundulus Ve08.2h10</name>
    <dbReference type="NCBI Taxonomy" id="930991"/>
    <lineage>
        <taxon>Eukaryota</taxon>
        <taxon>Fungi</taxon>
        <taxon>Dikarya</taxon>
        <taxon>Basidiomycota</taxon>
        <taxon>Agaricomycotina</taxon>
        <taxon>Agaricomycetes</taxon>
        <taxon>Agaricomycetidae</taxon>
        <taxon>Boletales</taxon>
        <taxon>Paxilineae</taxon>
        <taxon>Paxillaceae</taxon>
        <taxon>Paxillus</taxon>
    </lineage>
</organism>
<proteinExistence type="predicted"/>
<reference evidence="2 3" key="1">
    <citation type="submission" date="2014-04" db="EMBL/GenBank/DDBJ databases">
        <authorList>
            <consortium name="DOE Joint Genome Institute"/>
            <person name="Kuo A."/>
            <person name="Kohler A."/>
            <person name="Jargeat P."/>
            <person name="Nagy L.G."/>
            <person name="Floudas D."/>
            <person name="Copeland A."/>
            <person name="Barry K.W."/>
            <person name="Cichocki N."/>
            <person name="Veneault-Fourrey C."/>
            <person name="LaButti K."/>
            <person name="Lindquist E.A."/>
            <person name="Lipzen A."/>
            <person name="Lundell T."/>
            <person name="Morin E."/>
            <person name="Murat C."/>
            <person name="Sun H."/>
            <person name="Tunlid A."/>
            <person name="Henrissat B."/>
            <person name="Grigoriev I.V."/>
            <person name="Hibbett D.S."/>
            <person name="Martin F."/>
            <person name="Nordberg H.P."/>
            <person name="Cantor M.N."/>
            <person name="Hua S.X."/>
        </authorList>
    </citation>
    <scope>NUCLEOTIDE SEQUENCE [LARGE SCALE GENOMIC DNA]</scope>
    <source>
        <strain evidence="2 3">Ve08.2h10</strain>
    </source>
</reference>
<dbReference type="Pfam" id="PF09808">
    <property type="entry name" value="SNAPC1"/>
    <property type="match status" value="1"/>
</dbReference>
<keyword evidence="3" id="KW-1185">Reference proteome</keyword>
<dbReference type="STRING" id="930991.A0A0D0DSA2"/>
<dbReference type="OrthoDB" id="3253083at2759"/>
<sequence>MSLAPSPSSGRGQITIQPLYFTSSTFIHPARADVDRLIRLYSRQYVTTHPSHPFTLFKEIWVSQGWIWIHFKVFDVRSREAFLRAITRLFSERLSVNETPLSRVTALFGLYTMLCTQPSTSAPPLCGIAHVQVTYDLYNEILSLPNVLNLEYLIPTRPHAIYVLSALLKAQVFHVLPRAELHPLNPRELPREIFVQDTEPTAAEPSTSGGPMPKKKGRPSKREKMKKARDSLASLDGWLTNHTHQPSSAIESTEPALPVATHVLLSHPPITSRDIYRSQKSHLLHAIDPSYPYSVCGTSETNSGRAALGRANEAVVERLRKIDEEAAAQGLEVGGEGGERTGLQRVERAVGELGDTRTAGGRGGILGLLEGAGICESGGLLLTAAAGVSTGV</sequence>
<protein>
    <submittedName>
        <fullName evidence="2">Uncharacterized protein</fullName>
    </submittedName>
</protein>
<dbReference type="EMBL" id="KN824996">
    <property type="protein sequence ID" value="KIK96258.1"/>
    <property type="molecule type" value="Genomic_DNA"/>
</dbReference>
<dbReference type="Proteomes" id="UP000054538">
    <property type="component" value="Unassembled WGS sequence"/>
</dbReference>
<evidence type="ECO:0000313" key="3">
    <source>
        <dbReference type="Proteomes" id="UP000054538"/>
    </source>
</evidence>
<evidence type="ECO:0000256" key="1">
    <source>
        <dbReference type="SAM" id="MobiDB-lite"/>
    </source>
</evidence>
<gene>
    <name evidence="2" type="ORF">PAXRUDRAFT_826161</name>
</gene>
<feature type="compositionally biased region" description="Basic residues" evidence="1">
    <location>
        <begin position="213"/>
        <end position="227"/>
    </location>
</feature>
<name>A0A0D0DSA2_9AGAM</name>
<feature type="region of interest" description="Disordered" evidence="1">
    <location>
        <begin position="200"/>
        <end position="229"/>
    </location>
</feature>
<accession>A0A0D0DSA2</accession>
<dbReference type="AlphaFoldDB" id="A0A0D0DSA2"/>